<keyword evidence="3" id="KW-1185">Reference proteome</keyword>
<dbReference type="Proteomes" id="UP000669239">
    <property type="component" value="Unassembled WGS sequence"/>
</dbReference>
<evidence type="ECO:0000313" key="3">
    <source>
        <dbReference type="Proteomes" id="UP000669239"/>
    </source>
</evidence>
<dbReference type="GeneID" id="97204572"/>
<gene>
    <name evidence="2" type="ORF">G5B36_02230</name>
    <name evidence="1" type="ORF">L0N08_06360</name>
</gene>
<dbReference type="AlphaFoldDB" id="A0AAW5BLB0"/>
<accession>A0AAW5BLB0</accession>
<organism evidence="1 4">
    <name type="scientific">Enterocloster aldenensis</name>
    <dbReference type="NCBI Taxonomy" id="358742"/>
    <lineage>
        <taxon>Bacteria</taxon>
        <taxon>Bacillati</taxon>
        <taxon>Bacillota</taxon>
        <taxon>Clostridia</taxon>
        <taxon>Lachnospirales</taxon>
        <taxon>Lachnospiraceae</taxon>
        <taxon>Enterocloster</taxon>
    </lineage>
</organism>
<proteinExistence type="predicted"/>
<evidence type="ECO:0000313" key="2">
    <source>
        <dbReference type="EMBL" id="NSJ47521.1"/>
    </source>
</evidence>
<dbReference type="RefSeq" id="WP_117556147.1">
    <property type="nucleotide sequence ID" value="NZ_BAABZL010000001.1"/>
</dbReference>
<reference evidence="1" key="3">
    <citation type="submission" date="2022-01" db="EMBL/GenBank/DDBJ databases">
        <title>Collection of gut derived symbiotic bacterial strains cultured from healthy donors.</title>
        <authorList>
            <person name="Lin H."/>
            <person name="Kohout C."/>
            <person name="Waligurski E."/>
            <person name="Pamer E.G."/>
        </authorList>
    </citation>
    <scope>NUCLEOTIDE SEQUENCE</scope>
    <source>
        <strain evidence="1">DFI.6.55</strain>
    </source>
</reference>
<evidence type="ECO:0000313" key="1">
    <source>
        <dbReference type="EMBL" id="MCG4745026.1"/>
    </source>
</evidence>
<dbReference type="EMBL" id="JAAITT010000002">
    <property type="protein sequence ID" value="NSJ47521.1"/>
    <property type="molecule type" value="Genomic_DNA"/>
</dbReference>
<comment type="caution">
    <text evidence="1">The sequence shown here is derived from an EMBL/GenBank/DDBJ whole genome shotgun (WGS) entry which is preliminary data.</text>
</comment>
<evidence type="ECO:0000313" key="4">
    <source>
        <dbReference type="Proteomes" id="UP001299608"/>
    </source>
</evidence>
<reference evidence="2 3" key="1">
    <citation type="journal article" date="2020" name="Cell Host Microbe">
        <title>Functional and Genomic Variation between Human-Derived Isolates of Lachnospiraceae Reveals Inter- and Intra-Species Diversity.</title>
        <authorList>
            <person name="Sorbara M.T."/>
            <person name="Littmann E.R."/>
            <person name="Fontana E."/>
            <person name="Moody T.U."/>
            <person name="Kohout C.E."/>
            <person name="Gjonbalaj M."/>
            <person name="Eaton V."/>
            <person name="Seok R."/>
            <person name="Leiner I.M."/>
            <person name="Pamer E.G."/>
        </authorList>
    </citation>
    <scope>NUCLEOTIDE SEQUENCE [LARGE SCALE GENOMIC DNA]</scope>
    <source>
        <strain evidence="2 3">MSK.1.17</strain>
    </source>
</reference>
<protein>
    <submittedName>
        <fullName evidence="1">Uncharacterized protein</fullName>
    </submittedName>
</protein>
<dbReference type="EMBL" id="JAKNGE010000006">
    <property type="protein sequence ID" value="MCG4745026.1"/>
    <property type="molecule type" value="Genomic_DNA"/>
</dbReference>
<dbReference type="Proteomes" id="UP001299608">
    <property type="component" value="Unassembled WGS sequence"/>
</dbReference>
<name>A0AAW5BLB0_9FIRM</name>
<sequence length="103" mass="12246">MSLFGLEFKSREERERDERDYLYRIFPGGNEQKKAVEKELASKLPWVEIRGLMLYYVLMRDAMTGRDEMDFEDAVVKVSKRQRMIKVTPEILKVVREVLDENG</sequence>
<reference evidence="2" key="2">
    <citation type="submission" date="2020-02" db="EMBL/GenBank/DDBJ databases">
        <authorList>
            <person name="Littmann E."/>
            <person name="Sorbara M."/>
        </authorList>
    </citation>
    <scope>NUCLEOTIDE SEQUENCE</scope>
    <source>
        <strain evidence="2">MSK.1.17</strain>
    </source>
</reference>